<protein>
    <recommendedName>
        <fullName evidence="1">B3/B4 tRNA-binding domain-containing protein</fullName>
    </recommendedName>
</protein>
<proteinExistence type="predicted"/>
<evidence type="ECO:0000259" key="1">
    <source>
        <dbReference type="SMART" id="SM00873"/>
    </source>
</evidence>
<dbReference type="InterPro" id="IPR005146">
    <property type="entry name" value="B3/B4_tRNA-bd"/>
</dbReference>
<organism evidence="2 3">
    <name type="scientific">Streptomyces triculaminicus</name>
    <dbReference type="NCBI Taxonomy" id="2816232"/>
    <lineage>
        <taxon>Bacteria</taxon>
        <taxon>Bacillati</taxon>
        <taxon>Actinomycetota</taxon>
        <taxon>Actinomycetes</taxon>
        <taxon>Kitasatosporales</taxon>
        <taxon>Streptomycetaceae</taxon>
        <taxon>Streptomyces</taxon>
    </lineage>
</organism>
<keyword evidence="3" id="KW-1185">Reference proteome</keyword>
<dbReference type="PANTHER" id="PTHR39209">
    <property type="match status" value="1"/>
</dbReference>
<dbReference type="GO" id="GO:0004826">
    <property type="term" value="F:phenylalanine-tRNA ligase activity"/>
    <property type="evidence" value="ECO:0007669"/>
    <property type="project" value="InterPro"/>
</dbReference>
<sequence>MYFTHADAVWTAHPQLRALTLAVDDVLGMKDDPARQERLAPRVEERLAAHTESEMPEIAAWRETFSRMGLKPTQYRCAAEALLRRYRKERNLPRFHPLVDYLNFVSMSFAIPIAVFDCAKVADGITVRPADGSERYETFQGDVEHPVPGEIVFTDAEGNAHSRRWTFRQSARSVVSAGTDRVLIVAEALHAAAPQDLAALERELTAGLAGAGVRVAGARTLDSGERRLEFPHA</sequence>
<dbReference type="GO" id="GO:0003723">
    <property type="term" value="F:RNA binding"/>
    <property type="evidence" value="ECO:0007669"/>
    <property type="project" value="InterPro"/>
</dbReference>
<dbReference type="PANTHER" id="PTHR39209:SF2">
    <property type="entry name" value="CYTOPLASMIC PROTEIN"/>
    <property type="match status" value="1"/>
</dbReference>
<reference evidence="2" key="1">
    <citation type="submission" date="2021-03" db="EMBL/GenBank/DDBJ databases">
        <title>Streptomyces strains.</title>
        <authorList>
            <person name="Lund M.B."/>
            <person name="Toerring T."/>
        </authorList>
    </citation>
    <scope>NUCLEOTIDE SEQUENCE</scope>
    <source>
        <strain evidence="2">JCM 4242</strain>
    </source>
</reference>
<dbReference type="SUPFAM" id="SSF56037">
    <property type="entry name" value="PheT/TilS domain"/>
    <property type="match status" value="1"/>
</dbReference>
<name>A0A939FQ30_9ACTN</name>
<dbReference type="Gene3D" id="3.50.40.10">
    <property type="entry name" value="Phenylalanyl-trna Synthetase, Chain B, domain 3"/>
    <property type="match status" value="1"/>
</dbReference>
<dbReference type="RefSeq" id="WP_207248196.1">
    <property type="nucleotide sequence ID" value="NZ_JAFMOF010000004.1"/>
</dbReference>
<dbReference type="EMBL" id="JAFMOF010000004">
    <property type="protein sequence ID" value="MBO0655733.1"/>
    <property type="molecule type" value="Genomic_DNA"/>
</dbReference>
<dbReference type="SMART" id="SM00873">
    <property type="entry name" value="B3_4"/>
    <property type="match status" value="1"/>
</dbReference>
<accession>A0A939FQ30</accession>
<dbReference type="InterPro" id="IPR020825">
    <property type="entry name" value="Phe-tRNA_synthase-like_B3/B4"/>
</dbReference>
<comment type="caution">
    <text evidence="2">The sequence shown here is derived from an EMBL/GenBank/DDBJ whole genome shotgun (WGS) entry which is preliminary data.</text>
</comment>
<gene>
    <name evidence="2" type="ORF">J1792_24020</name>
</gene>
<dbReference type="AlphaFoldDB" id="A0A939FQ30"/>
<dbReference type="Pfam" id="PF03483">
    <property type="entry name" value="B3_4"/>
    <property type="match status" value="1"/>
</dbReference>
<dbReference type="Proteomes" id="UP000664781">
    <property type="component" value="Unassembled WGS sequence"/>
</dbReference>
<feature type="domain" description="B3/B4 tRNA-binding" evidence="1">
    <location>
        <begin position="59"/>
        <end position="210"/>
    </location>
</feature>
<evidence type="ECO:0000313" key="3">
    <source>
        <dbReference type="Proteomes" id="UP000664781"/>
    </source>
</evidence>
<evidence type="ECO:0000313" key="2">
    <source>
        <dbReference type="EMBL" id="MBO0655733.1"/>
    </source>
</evidence>